<evidence type="ECO:0000256" key="10">
    <source>
        <dbReference type="ARBA" id="ARBA00022741"/>
    </source>
</evidence>
<evidence type="ECO:0000256" key="4">
    <source>
        <dbReference type="ARBA" id="ARBA00015102"/>
    </source>
</evidence>
<dbReference type="PANTHER" id="PTHR43520:SF8">
    <property type="entry name" value="P-TYPE CU(+) TRANSPORTER"/>
    <property type="match status" value="1"/>
</dbReference>
<feature type="transmembrane region" description="Helical" evidence="22">
    <location>
        <begin position="170"/>
        <end position="190"/>
    </location>
</feature>
<evidence type="ECO:0000256" key="3">
    <source>
        <dbReference type="ARBA" id="ARBA00012517"/>
    </source>
</evidence>
<dbReference type="SUPFAM" id="SSF55008">
    <property type="entry name" value="HMA, heavy metal-associated domain"/>
    <property type="match status" value="2"/>
</dbReference>
<keyword evidence="18 22" id="KW-0472">Membrane</keyword>
<dbReference type="GO" id="GO:0005886">
    <property type="term" value="C:plasma membrane"/>
    <property type="evidence" value="ECO:0007669"/>
    <property type="project" value="UniProtKB-SubCell"/>
</dbReference>
<evidence type="ECO:0000313" key="24">
    <source>
        <dbReference type="EMBL" id="PIZ35482.1"/>
    </source>
</evidence>
<dbReference type="GO" id="GO:0005524">
    <property type="term" value="F:ATP binding"/>
    <property type="evidence" value="ECO:0007669"/>
    <property type="project" value="UniProtKB-KW"/>
</dbReference>
<dbReference type="PRINTS" id="PR00943">
    <property type="entry name" value="CUATPASE"/>
</dbReference>
<dbReference type="PROSITE" id="PS50846">
    <property type="entry name" value="HMA_2"/>
    <property type="match status" value="2"/>
</dbReference>
<dbReference type="SUPFAM" id="SSF81653">
    <property type="entry name" value="Calcium ATPase, transduction domain A"/>
    <property type="match status" value="1"/>
</dbReference>
<evidence type="ECO:0000256" key="5">
    <source>
        <dbReference type="ARBA" id="ARBA00022448"/>
    </source>
</evidence>
<evidence type="ECO:0000256" key="20">
    <source>
        <dbReference type="ARBA" id="ARBA00033239"/>
    </source>
</evidence>
<dbReference type="InterPro" id="IPR001757">
    <property type="entry name" value="P_typ_ATPase"/>
</dbReference>
<evidence type="ECO:0000259" key="23">
    <source>
        <dbReference type="PROSITE" id="PS50846"/>
    </source>
</evidence>
<dbReference type="SUPFAM" id="SSF81665">
    <property type="entry name" value="Calcium ATPase, transmembrane domain M"/>
    <property type="match status" value="1"/>
</dbReference>
<protein>
    <recommendedName>
        <fullName evidence="4">Copper-exporting P-type ATPase</fullName>
        <ecNumber evidence="3">7.2.2.8</ecNumber>
    </recommendedName>
    <alternativeName>
        <fullName evidence="19">Copper-exporting P-type ATPase A</fullName>
    </alternativeName>
    <alternativeName>
        <fullName evidence="20">Cu(+)-exporting ATPase</fullName>
    </alternativeName>
</protein>
<evidence type="ECO:0000256" key="19">
    <source>
        <dbReference type="ARBA" id="ARBA00029719"/>
    </source>
</evidence>
<keyword evidence="15 22" id="KW-1133">Transmembrane helix</keyword>
<evidence type="ECO:0000256" key="6">
    <source>
        <dbReference type="ARBA" id="ARBA00022475"/>
    </source>
</evidence>
<dbReference type="GO" id="GO:0140581">
    <property type="term" value="F:P-type monovalent copper transporter activity"/>
    <property type="evidence" value="ECO:0007669"/>
    <property type="project" value="UniProtKB-EC"/>
</dbReference>
<evidence type="ECO:0000256" key="7">
    <source>
        <dbReference type="ARBA" id="ARBA00022692"/>
    </source>
</evidence>
<keyword evidence="8" id="KW-0479">Metal-binding</keyword>
<evidence type="ECO:0000313" key="25">
    <source>
        <dbReference type="Proteomes" id="UP000230956"/>
    </source>
</evidence>
<evidence type="ECO:0000256" key="9">
    <source>
        <dbReference type="ARBA" id="ARBA00022737"/>
    </source>
</evidence>
<comment type="subcellular location">
    <subcellularLocation>
        <location evidence="1">Cell membrane</location>
        <topology evidence="1">Multi-pass membrane protein</topology>
    </subcellularLocation>
</comment>
<reference evidence="25" key="1">
    <citation type="submission" date="2017-09" db="EMBL/GenBank/DDBJ databases">
        <title>Depth-based differentiation of microbial function through sediment-hosted aquifers and enrichment of novel symbionts in the deep terrestrial subsurface.</title>
        <authorList>
            <person name="Probst A.J."/>
            <person name="Ladd B."/>
            <person name="Jarett J.K."/>
            <person name="Geller-Mcgrath D.E."/>
            <person name="Sieber C.M.K."/>
            <person name="Emerson J.B."/>
            <person name="Anantharaman K."/>
            <person name="Thomas B.C."/>
            <person name="Malmstrom R."/>
            <person name="Stieglmeier M."/>
            <person name="Klingl A."/>
            <person name="Woyke T."/>
            <person name="Ryan C.M."/>
            <person name="Banfield J.F."/>
        </authorList>
    </citation>
    <scope>NUCLEOTIDE SEQUENCE [LARGE SCALE GENOMIC DNA]</scope>
</reference>
<feature type="transmembrane region" description="Helical" evidence="22">
    <location>
        <begin position="242"/>
        <end position="261"/>
    </location>
</feature>
<evidence type="ECO:0000256" key="22">
    <source>
        <dbReference type="SAM" id="Phobius"/>
    </source>
</evidence>
<keyword evidence="13" id="KW-0460">Magnesium</keyword>
<comment type="catalytic activity">
    <reaction evidence="21">
        <text>Cu(+)(in) + ATP + H2O = Cu(+)(out) + ADP + phosphate + H(+)</text>
        <dbReference type="Rhea" id="RHEA:25792"/>
        <dbReference type="ChEBI" id="CHEBI:15377"/>
        <dbReference type="ChEBI" id="CHEBI:15378"/>
        <dbReference type="ChEBI" id="CHEBI:30616"/>
        <dbReference type="ChEBI" id="CHEBI:43474"/>
        <dbReference type="ChEBI" id="CHEBI:49552"/>
        <dbReference type="ChEBI" id="CHEBI:456216"/>
        <dbReference type="EC" id="7.2.2.8"/>
    </reaction>
</comment>
<dbReference type="InterPro" id="IPR023298">
    <property type="entry name" value="ATPase_P-typ_TM_dom_sf"/>
</dbReference>
<dbReference type="GO" id="GO:0043682">
    <property type="term" value="F:P-type divalent copper transporter activity"/>
    <property type="evidence" value="ECO:0007669"/>
    <property type="project" value="TreeGrafter"/>
</dbReference>
<evidence type="ECO:0000256" key="13">
    <source>
        <dbReference type="ARBA" id="ARBA00022842"/>
    </source>
</evidence>
<dbReference type="InterPro" id="IPR008250">
    <property type="entry name" value="ATPase_P-typ_transduc_dom_A_sf"/>
</dbReference>
<keyword evidence="5" id="KW-0813">Transport</keyword>
<dbReference type="InterPro" id="IPR006122">
    <property type="entry name" value="HMA_Cu_ion-bd"/>
</dbReference>
<dbReference type="PROSITE" id="PS01047">
    <property type="entry name" value="HMA_1"/>
    <property type="match status" value="1"/>
</dbReference>
<keyword evidence="6" id="KW-1003">Cell membrane</keyword>
<dbReference type="GO" id="GO:0055070">
    <property type="term" value="P:copper ion homeostasis"/>
    <property type="evidence" value="ECO:0007669"/>
    <property type="project" value="TreeGrafter"/>
</dbReference>
<keyword evidence="12" id="KW-0067">ATP-binding</keyword>
<comment type="similarity">
    <text evidence="2">Belongs to the cation transport ATPase (P-type) (TC 3.A.3) family. Type IB subfamily.</text>
</comment>
<keyword evidence="11" id="KW-0187">Copper transport</keyword>
<dbReference type="NCBIfam" id="TIGR00003">
    <property type="entry name" value="copper ion binding protein"/>
    <property type="match status" value="1"/>
</dbReference>
<evidence type="ECO:0000256" key="2">
    <source>
        <dbReference type="ARBA" id="ARBA00006024"/>
    </source>
</evidence>
<evidence type="ECO:0000256" key="15">
    <source>
        <dbReference type="ARBA" id="ARBA00022989"/>
    </source>
</evidence>
<dbReference type="PANTHER" id="PTHR43520">
    <property type="entry name" value="ATP7, ISOFORM B"/>
    <property type="match status" value="1"/>
</dbReference>
<dbReference type="FunFam" id="2.70.150.10:FF:000020">
    <property type="entry name" value="Copper-exporting P-type ATPase A"/>
    <property type="match status" value="1"/>
</dbReference>
<dbReference type="InterPro" id="IPR036163">
    <property type="entry name" value="HMA_dom_sf"/>
</dbReference>
<keyword evidence="9" id="KW-0677">Repeat</keyword>
<dbReference type="InterPro" id="IPR006121">
    <property type="entry name" value="HMA_dom"/>
</dbReference>
<accession>A0A2M7T5L6</accession>
<dbReference type="NCBIfam" id="TIGR01494">
    <property type="entry name" value="ATPase_P-type"/>
    <property type="match status" value="1"/>
</dbReference>
<keyword evidence="17" id="KW-0406">Ion transport</keyword>
<feature type="transmembrane region" description="Helical" evidence="22">
    <location>
        <begin position="145"/>
        <end position="164"/>
    </location>
</feature>
<dbReference type="EMBL" id="PFNG01000238">
    <property type="protein sequence ID" value="PIZ35482.1"/>
    <property type="molecule type" value="Genomic_DNA"/>
</dbReference>
<gene>
    <name evidence="24" type="ORF">COY37_10305</name>
</gene>
<dbReference type="EC" id="7.2.2.8" evidence="3"/>
<evidence type="ECO:0000256" key="16">
    <source>
        <dbReference type="ARBA" id="ARBA00023008"/>
    </source>
</evidence>
<evidence type="ECO:0000256" key="11">
    <source>
        <dbReference type="ARBA" id="ARBA00022796"/>
    </source>
</evidence>
<keyword evidence="16" id="KW-0186">Copper</keyword>
<dbReference type="InterPro" id="IPR017969">
    <property type="entry name" value="Heavy-metal-associated_CS"/>
</dbReference>
<dbReference type="Pfam" id="PF00403">
    <property type="entry name" value="HMA"/>
    <property type="match status" value="2"/>
</dbReference>
<comment type="caution">
    <text evidence="24">The sequence shown here is derived from an EMBL/GenBank/DDBJ whole genome shotgun (WGS) entry which is preliminary data.</text>
</comment>
<keyword evidence="7 22" id="KW-0812">Transmembrane</keyword>
<dbReference type="FunFam" id="3.30.70.100:FF:000005">
    <property type="entry name" value="Copper-exporting P-type ATPase A"/>
    <property type="match status" value="1"/>
</dbReference>
<proteinExistence type="inferred from homology"/>
<keyword evidence="14" id="KW-1278">Translocase</keyword>
<feature type="transmembrane region" description="Helical" evidence="22">
    <location>
        <begin position="211"/>
        <end position="230"/>
    </location>
</feature>
<name>A0A2M7T5L6_9ACTN</name>
<evidence type="ECO:0000256" key="12">
    <source>
        <dbReference type="ARBA" id="ARBA00022840"/>
    </source>
</evidence>
<feature type="transmembrane region" description="Helical" evidence="22">
    <location>
        <begin position="423"/>
        <end position="445"/>
    </location>
</feature>
<evidence type="ECO:0000256" key="14">
    <source>
        <dbReference type="ARBA" id="ARBA00022967"/>
    </source>
</evidence>
<evidence type="ECO:0000256" key="1">
    <source>
        <dbReference type="ARBA" id="ARBA00004651"/>
    </source>
</evidence>
<feature type="non-terminal residue" evidence="24">
    <location>
        <position position="476"/>
    </location>
</feature>
<evidence type="ECO:0000256" key="18">
    <source>
        <dbReference type="ARBA" id="ARBA00023136"/>
    </source>
</evidence>
<evidence type="ECO:0000256" key="17">
    <source>
        <dbReference type="ARBA" id="ARBA00023065"/>
    </source>
</evidence>
<dbReference type="Pfam" id="PF00122">
    <property type="entry name" value="E1-E2_ATPase"/>
    <property type="match status" value="1"/>
</dbReference>
<dbReference type="InterPro" id="IPR059000">
    <property type="entry name" value="ATPase_P-type_domA"/>
</dbReference>
<evidence type="ECO:0000256" key="8">
    <source>
        <dbReference type="ARBA" id="ARBA00022723"/>
    </source>
</evidence>
<feature type="domain" description="HMA" evidence="23">
    <location>
        <begin position="1"/>
        <end position="52"/>
    </location>
</feature>
<dbReference type="GO" id="GO:0005507">
    <property type="term" value="F:copper ion binding"/>
    <property type="evidence" value="ECO:0007669"/>
    <property type="project" value="InterPro"/>
</dbReference>
<dbReference type="GO" id="GO:0016887">
    <property type="term" value="F:ATP hydrolysis activity"/>
    <property type="evidence" value="ECO:0007669"/>
    <property type="project" value="InterPro"/>
</dbReference>
<feature type="domain" description="HMA" evidence="23">
    <location>
        <begin position="54"/>
        <end position="120"/>
    </location>
</feature>
<dbReference type="Gene3D" id="3.30.70.100">
    <property type="match status" value="2"/>
</dbReference>
<feature type="transmembrane region" description="Helical" evidence="22">
    <location>
        <begin position="395"/>
        <end position="417"/>
    </location>
</feature>
<keyword evidence="10" id="KW-0547">Nucleotide-binding</keyword>
<dbReference type="AlphaFoldDB" id="A0A2M7T5L6"/>
<dbReference type="Gene3D" id="2.70.150.10">
    <property type="entry name" value="Calcium-transporting ATPase, cytoplasmic transduction domain A"/>
    <property type="match status" value="1"/>
</dbReference>
<dbReference type="Proteomes" id="UP000230956">
    <property type="component" value="Unassembled WGS sequence"/>
</dbReference>
<evidence type="ECO:0000256" key="21">
    <source>
        <dbReference type="ARBA" id="ARBA00049289"/>
    </source>
</evidence>
<dbReference type="CDD" id="cd00371">
    <property type="entry name" value="HMA"/>
    <property type="match status" value="2"/>
</dbReference>
<organism evidence="24 25">
    <name type="scientific">Candidatus Aquicultor secundus</name>
    <dbReference type="NCBI Taxonomy" id="1973895"/>
    <lineage>
        <taxon>Bacteria</taxon>
        <taxon>Bacillati</taxon>
        <taxon>Actinomycetota</taxon>
        <taxon>Candidatus Aquicultoria</taxon>
        <taxon>Candidatus Aquicultorales</taxon>
        <taxon>Candidatus Aquicultoraceae</taxon>
        <taxon>Candidatus Aquicultor</taxon>
    </lineage>
</organism>
<sequence>MRRVETALSRAQGIQSVNVSLASQKATIEVADNSVTVADLVAAVEDSGYHVPVEEITIPIGGMTCASCVRRVEQALLKVNGVVSANVNLATEKGTVKYIAEMTGLKELKQAIKNAGYEVKEDEKTLADEIKPARRDEAAELKRRLIVAAALTVIIMIGSMHEIIPALKLIPMQIRFITLLVLTTPVQFWAGARFYRGAYLTAKHGSTDMNTLVAVGTSVAYLYSIAVTFFPKFFATQGLQHAVYYDTAAVIITLILFGRYLEAKAKGRASDAIKKLIGLQAKTGRVVRDGVEVDIPIEDIQAGDIVVVRPGEKVPVDGKVVEGYSSVDESMITGESIPVEKRDGDDVIGATINKTGSFKFRATKVGSETALAQIVRLVEEAQGSKAPIQRLADVVASYFVPTVITIALITFAAWLIFGPKPAFTLALLNFIAVLIIACPCSLGLATPTAIMVGTGQGAQNGILIRDAQALENAHKI</sequence>